<dbReference type="CDD" id="cd00009">
    <property type="entry name" value="AAA"/>
    <property type="match status" value="1"/>
</dbReference>
<protein>
    <submittedName>
        <fullName evidence="2">General secretion pathway protein A</fullName>
    </submittedName>
</protein>
<dbReference type="SMART" id="SM00382">
    <property type="entry name" value="AAA"/>
    <property type="match status" value="1"/>
</dbReference>
<sequence length="271" mass="31130">MYEKFYALKENPFNITSDPEYFFSSTRHCEAFSNLTYGIENRKGILVVSGEIGTGKTTLCRMLLSKLDHRTKTAFILNPSFSNLQLLQLILKDLGIQSKACNKFDLINALNEFLLNETRLGNNVVLIIDEAQNLHVKQLEQIRLLSNLETVKEKLLQIILVGQPELNDKLKLTDLRQLNQRVTVRYHISPLERHELSGYIQHRIAIASFDSQNPKPQFTQKAIETIYEHSGGTPRMVNILCDRSLLAGYTDDVYTITEKILYRCIQEVVLQ</sequence>
<dbReference type="AlphaFoldDB" id="A0A3B1D4L7"/>
<evidence type="ECO:0000313" key="2">
    <source>
        <dbReference type="EMBL" id="VAX37816.1"/>
    </source>
</evidence>
<proteinExistence type="predicted"/>
<dbReference type="InterPro" id="IPR052026">
    <property type="entry name" value="ExeA_AAA_ATPase_DNA-bind"/>
</dbReference>
<dbReference type="InterPro" id="IPR003593">
    <property type="entry name" value="AAA+_ATPase"/>
</dbReference>
<dbReference type="SUPFAM" id="SSF52540">
    <property type="entry name" value="P-loop containing nucleoside triphosphate hydrolases"/>
    <property type="match status" value="1"/>
</dbReference>
<organism evidence="2">
    <name type="scientific">hydrothermal vent metagenome</name>
    <dbReference type="NCBI Taxonomy" id="652676"/>
    <lineage>
        <taxon>unclassified sequences</taxon>
        <taxon>metagenomes</taxon>
        <taxon>ecological metagenomes</taxon>
    </lineage>
</organism>
<dbReference type="Gene3D" id="3.40.50.300">
    <property type="entry name" value="P-loop containing nucleotide triphosphate hydrolases"/>
    <property type="match status" value="1"/>
</dbReference>
<dbReference type="PANTHER" id="PTHR35894:SF1">
    <property type="entry name" value="PHOSPHORIBULOKINASE _ URIDINE KINASE FAMILY"/>
    <property type="match status" value="1"/>
</dbReference>
<evidence type="ECO:0000259" key="1">
    <source>
        <dbReference type="SMART" id="SM00382"/>
    </source>
</evidence>
<dbReference type="Pfam" id="PF13401">
    <property type="entry name" value="AAA_22"/>
    <property type="match status" value="1"/>
</dbReference>
<dbReference type="InterPro" id="IPR049945">
    <property type="entry name" value="AAA_22"/>
</dbReference>
<dbReference type="GO" id="GO:0016887">
    <property type="term" value="F:ATP hydrolysis activity"/>
    <property type="evidence" value="ECO:0007669"/>
    <property type="project" value="InterPro"/>
</dbReference>
<dbReference type="PANTHER" id="PTHR35894">
    <property type="entry name" value="GENERAL SECRETION PATHWAY PROTEIN A-RELATED"/>
    <property type="match status" value="1"/>
</dbReference>
<gene>
    <name evidence="2" type="ORF">MNBD_UNCLBAC01-1512</name>
</gene>
<reference evidence="2" key="1">
    <citation type="submission" date="2018-06" db="EMBL/GenBank/DDBJ databases">
        <authorList>
            <person name="Zhirakovskaya E."/>
        </authorList>
    </citation>
    <scope>NUCLEOTIDE SEQUENCE</scope>
</reference>
<feature type="domain" description="AAA+ ATPase" evidence="1">
    <location>
        <begin position="42"/>
        <end position="183"/>
    </location>
</feature>
<accession>A0A3B1D4L7</accession>
<dbReference type="InterPro" id="IPR027417">
    <property type="entry name" value="P-loop_NTPase"/>
</dbReference>
<name>A0A3B1D4L7_9ZZZZ</name>
<dbReference type="EMBL" id="UOGJ01000137">
    <property type="protein sequence ID" value="VAX37816.1"/>
    <property type="molecule type" value="Genomic_DNA"/>
</dbReference>